<dbReference type="EMBL" id="BGPR01001978">
    <property type="protein sequence ID" value="GBM65452.1"/>
    <property type="molecule type" value="Genomic_DNA"/>
</dbReference>
<dbReference type="InterPro" id="IPR014043">
    <property type="entry name" value="Acyl_transferase_dom"/>
</dbReference>
<comment type="caution">
    <text evidence="2">The sequence shown here is derived from an EMBL/GenBank/DDBJ whole genome shotgun (WGS) entry which is preliminary data.</text>
</comment>
<dbReference type="InterPro" id="IPR016035">
    <property type="entry name" value="Acyl_Trfase/lysoPLipase"/>
</dbReference>
<evidence type="ECO:0000313" key="3">
    <source>
        <dbReference type="Proteomes" id="UP000499080"/>
    </source>
</evidence>
<dbReference type="Pfam" id="PF00698">
    <property type="entry name" value="Acyl_transf_1"/>
    <property type="match status" value="1"/>
</dbReference>
<dbReference type="Gene3D" id="3.40.366.10">
    <property type="entry name" value="Malonyl-Coenzyme A Acyl Carrier Protein, domain 2"/>
    <property type="match status" value="1"/>
</dbReference>
<dbReference type="GO" id="GO:0016740">
    <property type="term" value="F:transferase activity"/>
    <property type="evidence" value="ECO:0007669"/>
    <property type="project" value="InterPro"/>
</dbReference>
<gene>
    <name evidence="2" type="ORF">AVEN_71129_1</name>
</gene>
<feature type="domain" description="Malonyl-CoA:ACP transacylase (MAT)" evidence="1">
    <location>
        <begin position="1"/>
        <end position="88"/>
    </location>
</feature>
<proteinExistence type="predicted"/>
<evidence type="ECO:0000313" key="2">
    <source>
        <dbReference type="EMBL" id="GBM65452.1"/>
    </source>
</evidence>
<dbReference type="Proteomes" id="UP000499080">
    <property type="component" value="Unassembled WGS sequence"/>
</dbReference>
<dbReference type="OrthoDB" id="6505209at2759"/>
<dbReference type="AlphaFoldDB" id="A0A4Y2HJD6"/>
<organism evidence="2 3">
    <name type="scientific">Araneus ventricosus</name>
    <name type="common">Orbweaver spider</name>
    <name type="synonym">Epeira ventricosa</name>
    <dbReference type="NCBI Taxonomy" id="182803"/>
    <lineage>
        <taxon>Eukaryota</taxon>
        <taxon>Metazoa</taxon>
        <taxon>Ecdysozoa</taxon>
        <taxon>Arthropoda</taxon>
        <taxon>Chelicerata</taxon>
        <taxon>Arachnida</taxon>
        <taxon>Araneae</taxon>
        <taxon>Araneomorphae</taxon>
        <taxon>Entelegynae</taxon>
        <taxon>Araneoidea</taxon>
        <taxon>Araneidae</taxon>
        <taxon>Araneus</taxon>
    </lineage>
</organism>
<accession>A0A4Y2HJD6</accession>
<dbReference type="InterPro" id="IPR001227">
    <property type="entry name" value="Ac_transferase_dom_sf"/>
</dbReference>
<evidence type="ECO:0000259" key="1">
    <source>
        <dbReference type="Pfam" id="PF00698"/>
    </source>
</evidence>
<reference evidence="2 3" key="1">
    <citation type="journal article" date="2019" name="Sci. Rep.">
        <title>Orb-weaving spider Araneus ventricosus genome elucidates the spidroin gene catalogue.</title>
        <authorList>
            <person name="Kono N."/>
            <person name="Nakamura H."/>
            <person name="Ohtoshi R."/>
            <person name="Moran D.A.P."/>
            <person name="Shinohara A."/>
            <person name="Yoshida Y."/>
            <person name="Fujiwara M."/>
            <person name="Mori M."/>
            <person name="Tomita M."/>
            <person name="Arakawa K."/>
        </authorList>
    </citation>
    <scope>NUCLEOTIDE SEQUENCE [LARGE SCALE GENOMIC DNA]</scope>
</reference>
<keyword evidence="3" id="KW-1185">Reference proteome</keyword>
<dbReference type="SUPFAM" id="SSF52151">
    <property type="entry name" value="FabD/lysophospholipase-like"/>
    <property type="match status" value="1"/>
</dbReference>
<name>A0A4Y2HJD6_ARAVE</name>
<protein>
    <recommendedName>
        <fullName evidence="1">Malonyl-CoA:ACP transacylase (MAT) domain-containing protein</fullName>
    </recommendedName>
</protein>
<sequence length="104" mass="11256">MGTQWACMAKQLMNLEVFVGSIRRSAEVLKPYGLDLTDIETNGGTIESSSRNVISVFDSVAAVQIALVDVLNVIGITPDGKSGYSAGEEGFALGWIEKYRKKKN</sequence>